<protein>
    <submittedName>
        <fullName evidence="1">Uncharacterized protein</fullName>
    </submittedName>
</protein>
<dbReference type="EMBL" id="QUSL01000023">
    <property type="protein sequence ID" value="RGD82923.1"/>
    <property type="molecule type" value="Genomic_DNA"/>
</dbReference>
<proteinExistence type="predicted"/>
<organism evidence="1 2">
    <name type="scientific">Thomasclavelia ramosa</name>
    <dbReference type="NCBI Taxonomy" id="1547"/>
    <lineage>
        <taxon>Bacteria</taxon>
        <taxon>Bacillati</taxon>
        <taxon>Bacillota</taxon>
        <taxon>Erysipelotrichia</taxon>
        <taxon>Erysipelotrichales</taxon>
        <taxon>Coprobacillaceae</taxon>
        <taxon>Thomasclavelia</taxon>
    </lineage>
</organism>
<dbReference type="RefSeq" id="WP_117581978.1">
    <property type="nucleotide sequence ID" value="NZ_JAQEEX010000048.1"/>
</dbReference>
<sequence>MFLNDFWFCIFMRYIDENVELIRYSYLIDSDDESLAGEIEFEKSLFSHGDRDDPELLDAFIDEKAKIVQMSKGTKFLTEDGFDFFAWLGLVLLHDEYKRLGCFPDDAGFLNAADEEKLQENEEVVKRVLAKKSNSVKPS</sequence>
<dbReference type="AlphaFoldDB" id="A0A3E3EC42"/>
<accession>A0A3E3EC42</accession>
<evidence type="ECO:0000313" key="1">
    <source>
        <dbReference type="EMBL" id="RGD82923.1"/>
    </source>
</evidence>
<gene>
    <name evidence="1" type="ORF">DXB93_13060</name>
</gene>
<name>A0A3E3EC42_9FIRM</name>
<reference evidence="1 2" key="1">
    <citation type="submission" date="2018-08" db="EMBL/GenBank/DDBJ databases">
        <title>A genome reference for cultivated species of the human gut microbiota.</title>
        <authorList>
            <person name="Zou Y."/>
            <person name="Xue W."/>
            <person name="Luo G."/>
        </authorList>
    </citation>
    <scope>NUCLEOTIDE SEQUENCE [LARGE SCALE GENOMIC DNA]</scope>
    <source>
        <strain evidence="1 2">OM06-4</strain>
    </source>
</reference>
<comment type="caution">
    <text evidence="1">The sequence shown here is derived from an EMBL/GenBank/DDBJ whole genome shotgun (WGS) entry which is preliminary data.</text>
</comment>
<dbReference type="Proteomes" id="UP000261032">
    <property type="component" value="Unassembled WGS sequence"/>
</dbReference>
<evidence type="ECO:0000313" key="2">
    <source>
        <dbReference type="Proteomes" id="UP000261032"/>
    </source>
</evidence>